<keyword evidence="3" id="KW-0812">Transmembrane</keyword>
<evidence type="ECO:0000256" key="4">
    <source>
        <dbReference type="ARBA" id="ARBA00022989"/>
    </source>
</evidence>
<evidence type="ECO:0000313" key="7">
    <source>
        <dbReference type="EMBL" id="KAA3486346.1"/>
    </source>
</evidence>
<feature type="domain" description="ABC-2 type transporter transmembrane" evidence="6">
    <location>
        <begin position="1"/>
        <end position="62"/>
    </location>
</feature>
<reference evidence="8" key="1">
    <citation type="journal article" date="2019" name="Plant Biotechnol. J.">
        <title>Genome sequencing of the Australian wild diploid species Gossypium australe highlights disease resistance and delayed gland morphogenesis.</title>
        <authorList>
            <person name="Cai Y."/>
            <person name="Cai X."/>
            <person name="Wang Q."/>
            <person name="Wang P."/>
            <person name="Zhang Y."/>
            <person name="Cai C."/>
            <person name="Xu Y."/>
            <person name="Wang K."/>
            <person name="Zhou Z."/>
            <person name="Wang C."/>
            <person name="Geng S."/>
            <person name="Li B."/>
            <person name="Dong Q."/>
            <person name="Hou Y."/>
            <person name="Wang H."/>
            <person name="Ai P."/>
            <person name="Liu Z."/>
            <person name="Yi F."/>
            <person name="Sun M."/>
            <person name="An G."/>
            <person name="Cheng J."/>
            <person name="Zhang Y."/>
            <person name="Shi Q."/>
            <person name="Xie Y."/>
            <person name="Shi X."/>
            <person name="Chang Y."/>
            <person name="Huang F."/>
            <person name="Chen Y."/>
            <person name="Hong S."/>
            <person name="Mi L."/>
            <person name="Sun Q."/>
            <person name="Zhang L."/>
            <person name="Zhou B."/>
            <person name="Peng R."/>
            <person name="Zhang X."/>
            <person name="Liu F."/>
        </authorList>
    </citation>
    <scope>NUCLEOTIDE SEQUENCE [LARGE SCALE GENOMIC DNA]</scope>
    <source>
        <strain evidence="8">cv. PA1801</strain>
    </source>
</reference>
<dbReference type="GO" id="GO:0005886">
    <property type="term" value="C:plasma membrane"/>
    <property type="evidence" value="ECO:0007669"/>
    <property type="project" value="UniProtKB-ARBA"/>
</dbReference>
<dbReference type="PANTHER" id="PTHR19241">
    <property type="entry name" value="ATP-BINDING CASSETTE TRANSPORTER"/>
    <property type="match status" value="1"/>
</dbReference>
<keyword evidence="4" id="KW-1133">Transmembrane helix</keyword>
<gene>
    <name evidence="7" type="ORF">EPI10_030268</name>
</gene>
<organism evidence="7 8">
    <name type="scientific">Gossypium australe</name>
    <dbReference type="NCBI Taxonomy" id="47621"/>
    <lineage>
        <taxon>Eukaryota</taxon>
        <taxon>Viridiplantae</taxon>
        <taxon>Streptophyta</taxon>
        <taxon>Embryophyta</taxon>
        <taxon>Tracheophyta</taxon>
        <taxon>Spermatophyta</taxon>
        <taxon>Magnoliopsida</taxon>
        <taxon>eudicotyledons</taxon>
        <taxon>Gunneridae</taxon>
        <taxon>Pentapetalae</taxon>
        <taxon>rosids</taxon>
        <taxon>malvids</taxon>
        <taxon>Malvales</taxon>
        <taxon>Malvaceae</taxon>
        <taxon>Malvoideae</taxon>
        <taxon>Gossypium</taxon>
    </lineage>
</organism>
<evidence type="ECO:0000256" key="5">
    <source>
        <dbReference type="ARBA" id="ARBA00023136"/>
    </source>
</evidence>
<comment type="caution">
    <text evidence="7">The sequence shown here is derived from an EMBL/GenBank/DDBJ whole genome shotgun (WGS) entry which is preliminary data.</text>
</comment>
<dbReference type="Pfam" id="PF01061">
    <property type="entry name" value="ABC2_membrane"/>
    <property type="match status" value="1"/>
</dbReference>
<dbReference type="OrthoDB" id="947882at2759"/>
<evidence type="ECO:0000256" key="2">
    <source>
        <dbReference type="ARBA" id="ARBA00022448"/>
    </source>
</evidence>
<dbReference type="GO" id="GO:0140359">
    <property type="term" value="F:ABC-type transporter activity"/>
    <property type="evidence" value="ECO:0007669"/>
    <property type="project" value="InterPro"/>
</dbReference>
<accession>A0A5B6WYA0</accession>
<keyword evidence="2" id="KW-0813">Transport</keyword>
<comment type="subcellular location">
    <subcellularLocation>
        <location evidence="1">Membrane</location>
        <topology evidence="1">Multi-pass membrane protein</topology>
    </subcellularLocation>
</comment>
<evidence type="ECO:0000256" key="3">
    <source>
        <dbReference type="ARBA" id="ARBA00022692"/>
    </source>
</evidence>
<evidence type="ECO:0000256" key="1">
    <source>
        <dbReference type="ARBA" id="ARBA00004141"/>
    </source>
</evidence>
<keyword evidence="8" id="KW-1185">Reference proteome</keyword>
<dbReference type="AlphaFoldDB" id="A0A5B6WYA0"/>
<proteinExistence type="predicted"/>
<name>A0A5B6WYA0_9ROSI</name>
<dbReference type="EMBL" id="SMMG02000001">
    <property type="protein sequence ID" value="KAA3486346.1"/>
    <property type="molecule type" value="Genomic_DNA"/>
</dbReference>
<evidence type="ECO:0000259" key="6">
    <source>
        <dbReference type="Pfam" id="PF01061"/>
    </source>
</evidence>
<sequence>MLFVSLTPEIKIAGALSSAFYPLPNLFSGFLIPQPQIPKWWVWLYYLMPSSWTLNCLLTSQYGDVNDEIMVFGEAKTISQVDKPVSCSYYTLMDLSVKPLLFLLWQKSTEVLGFGMTKIKKEVVG</sequence>
<dbReference type="Proteomes" id="UP000325315">
    <property type="component" value="Unassembled WGS sequence"/>
</dbReference>
<dbReference type="InterPro" id="IPR013525">
    <property type="entry name" value="ABC2_TM"/>
</dbReference>
<protein>
    <submittedName>
        <fullName evidence="7">Zinc finger, CCHC-type</fullName>
    </submittedName>
</protein>
<keyword evidence="5" id="KW-0472">Membrane</keyword>
<evidence type="ECO:0000313" key="8">
    <source>
        <dbReference type="Proteomes" id="UP000325315"/>
    </source>
</evidence>